<dbReference type="SUPFAM" id="SSF46626">
    <property type="entry name" value="Cytochrome c"/>
    <property type="match status" value="1"/>
</dbReference>
<reference evidence="8 9" key="1">
    <citation type="submission" date="2015-11" db="EMBL/GenBank/DDBJ databases">
        <title>Genomic analysis of 38 Legionella species identifies large and diverse effector repertoires.</title>
        <authorList>
            <person name="Burstein D."/>
            <person name="Amaro F."/>
            <person name="Zusman T."/>
            <person name="Lifshitz Z."/>
            <person name="Cohen O."/>
            <person name="Gilbert J.A."/>
            <person name="Pupko T."/>
            <person name="Shuman H.A."/>
            <person name="Segal G."/>
        </authorList>
    </citation>
    <scope>NUCLEOTIDE SEQUENCE [LARGE SCALE GENOMIC DNA]</scope>
    <source>
        <strain evidence="8 9">Oak Ridge-10</strain>
    </source>
</reference>
<comment type="caution">
    <text evidence="8">The sequence shown here is derived from an EMBL/GenBank/DDBJ whole genome shotgun (WGS) entry which is preliminary data.</text>
</comment>
<dbReference type="InterPro" id="IPR002323">
    <property type="entry name" value="Cyt_CIE"/>
</dbReference>
<dbReference type="GO" id="GO:0020037">
    <property type="term" value="F:heme binding"/>
    <property type="evidence" value="ECO:0007669"/>
    <property type="project" value="InterPro"/>
</dbReference>
<evidence type="ECO:0000313" key="9">
    <source>
        <dbReference type="Proteomes" id="UP000054858"/>
    </source>
</evidence>
<keyword evidence="1" id="KW-0813">Transport</keyword>
<dbReference type="GO" id="GO:0009055">
    <property type="term" value="F:electron transfer activity"/>
    <property type="evidence" value="ECO:0007669"/>
    <property type="project" value="InterPro"/>
</dbReference>
<dbReference type="EMBL" id="LNYP01000029">
    <property type="protein sequence ID" value="KTD37926.1"/>
    <property type="molecule type" value="Genomic_DNA"/>
</dbReference>
<keyword evidence="4" id="KW-0249">Electron transport</keyword>
<feature type="chain" id="PRO_5006916024" evidence="6">
    <location>
        <begin position="23"/>
        <end position="135"/>
    </location>
</feature>
<dbReference type="Pfam" id="PF13442">
    <property type="entry name" value="Cytochrome_CBB3"/>
    <property type="match status" value="1"/>
</dbReference>
<keyword evidence="2" id="KW-0349">Heme</keyword>
<evidence type="ECO:0000313" key="8">
    <source>
        <dbReference type="EMBL" id="KTD37926.1"/>
    </source>
</evidence>
<protein>
    <submittedName>
        <fullName evidence="8">Cytochrome c5</fullName>
    </submittedName>
</protein>
<dbReference type="PANTHER" id="PTHR40942:SF4">
    <property type="entry name" value="CYTOCHROME C5"/>
    <property type="match status" value="1"/>
</dbReference>
<evidence type="ECO:0000256" key="3">
    <source>
        <dbReference type="ARBA" id="ARBA00022723"/>
    </source>
</evidence>
<keyword evidence="5" id="KW-0408">Iron</keyword>
<dbReference type="InterPro" id="IPR036909">
    <property type="entry name" value="Cyt_c-like_dom_sf"/>
</dbReference>
<dbReference type="Proteomes" id="UP000054858">
    <property type="component" value="Unassembled WGS sequence"/>
</dbReference>
<dbReference type="PATRIC" id="fig|29423.5.peg.1679"/>
<keyword evidence="6" id="KW-0732">Signal</keyword>
<proteinExistence type="predicted"/>
<name>A0A0W0X0A6_9GAMM</name>
<dbReference type="PRINTS" id="PR00607">
    <property type="entry name" value="CYTCHROMECIE"/>
</dbReference>
<evidence type="ECO:0000256" key="2">
    <source>
        <dbReference type="ARBA" id="ARBA00022617"/>
    </source>
</evidence>
<feature type="signal peptide" evidence="6">
    <location>
        <begin position="1"/>
        <end position="22"/>
    </location>
</feature>
<evidence type="ECO:0000256" key="4">
    <source>
        <dbReference type="ARBA" id="ARBA00022982"/>
    </source>
</evidence>
<dbReference type="AlphaFoldDB" id="A0A0W0X0A6"/>
<dbReference type="InterPro" id="IPR009056">
    <property type="entry name" value="Cyt_c-like_dom"/>
</dbReference>
<dbReference type="PANTHER" id="PTHR40942">
    <property type="match status" value="1"/>
</dbReference>
<dbReference type="Gene3D" id="1.10.760.10">
    <property type="entry name" value="Cytochrome c-like domain"/>
    <property type="match status" value="1"/>
</dbReference>
<sequence>MYLLKKCGFLLLMMSVGTFIWAASHHPQDFLKEISGSKNEGEQIVHHFCSNCHDRKPLIALGAPRIGVETDWEPRVKQGLEVLFKHTDEGLNAMPARGGCFECSDQQLLKAILAMIPENEKEALLDTKKDHNKNN</sequence>
<dbReference type="RefSeq" id="WP_042238836.1">
    <property type="nucleotide sequence ID" value="NZ_LCUA01000004.1"/>
</dbReference>
<keyword evidence="3" id="KW-0479">Metal-binding</keyword>
<evidence type="ECO:0000256" key="5">
    <source>
        <dbReference type="ARBA" id="ARBA00023004"/>
    </source>
</evidence>
<accession>A0A0W0X0A6</accession>
<organism evidence="8 9">
    <name type="scientific">Legionella oakridgensis</name>
    <dbReference type="NCBI Taxonomy" id="29423"/>
    <lineage>
        <taxon>Bacteria</taxon>
        <taxon>Pseudomonadati</taxon>
        <taxon>Pseudomonadota</taxon>
        <taxon>Gammaproteobacteria</taxon>
        <taxon>Legionellales</taxon>
        <taxon>Legionellaceae</taxon>
        <taxon>Legionella</taxon>
    </lineage>
</organism>
<gene>
    <name evidence="8" type="primary">cyc</name>
    <name evidence="8" type="ORF">Loak_1602</name>
</gene>
<dbReference type="GO" id="GO:0005506">
    <property type="term" value="F:iron ion binding"/>
    <property type="evidence" value="ECO:0007669"/>
    <property type="project" value="InterPro"/>
</dbReference>
<feature type="domain" description="Cytochrome c" evidence="7">
    <location>
        <begin position="39"/>
        <end position="109"/>
    </location>
</feature>
<evidence type="ECO:0000259" key="7">
    <source>
        <dbReference type="Pfam" id="PF13442"/>
    </source>
</evidence>
<evidence type="ECO:0000256" key="1">
    <source>
        <dbReference type="ARBA" id="ARBA00022448"/>
    </source>
</evidence>
<evidence type="ECO:0000256" key="6">
    <source>
        <dbReference type="SAM" id="SignalP"/>
    </source>
</evidence>